<dbReference type="GO" id="GO:0001729">
    <property type="term" value="F:ceramide kinase activity"/>
    <property type="evidence" value="ECO:0007669"/>
    <property type="project" value="TreeGrafter"/>
</dbReference>
<dbReference type="InParanoid" id="K1QG39"/>
<dbReference type="GO" id="GO:0006672">
    <property type="term" value="P:ceramide metabolic process"/>
    <property type="evidence" value="ECO:0007669"/>
    <property type="project" value="TreeGrafter"/>
</dbReference>
<dbReference type="HOGENOM" id="CLU_418728_0_0_1"/>
<feature type="region of interest" description="Disordered" evidence="1">
    <location>
        <begin position="1"/>
        <end position="22"/>
    </location>
</feature>
<dbReference type="InterPro" id="IPR050187">
    <property type="entry name" value="Lipid_Phosphate_FormReg"/>
</dbReference>
<dbReference type="PANTHER" id="PTHR12358">
    <property type="entry name" value="SPHINGOSINE KINASE"/>
    <property type="match status" value="1"/>
</dbReference>
<dbReference type="SUPFAM" id="SSF111331">
    <property type="entry name" value="NAD kinase/diacylglycerol kinase-like"/>
    <property type="match status" value="1"/>
</dbReference>
<evidence type="ECO:0000313" key="2">
    <source>
        <dbReference type="EMBL" id="EKC27800.1"/>
    </source>
</evidence>
<proteinExistence type="predicted"/>
<dbReference type="AlphaFoldDB" id="K1QG39"/>
<keyword evidence="2" id="KW-0418">Kinase</keyword>
<dbReference type="InterPro" id="IPR016064">
    <property type="entry name" value="NAD/diacylglycerol_kinase_sf"/>
</dbReference>
<dbReference type="GO" id="GO:0016020">
    <property type="term" value="C:membrane"/>
    <property type="evidence" value="ECO:0007669"/>
    <property type="project" value="GOC"/>
</dbReference>
<feature type="compositionally biased region" description="Basic and acidic residues" evidence="1">
    <location>
        <begin position="88"/>
        <end position="101"/>
    </location>
</feature>
<name>K1QG39_MAGGI</name>
<organism evidence="2">
    <name type="scientific">Magallana gigas</name>
    <name type="common">Pacific oyster</name>
    <name type="synonym">Crassostrea gigas</name>
    <dbReference type="NCBI Taxonomy" id="29159"/>
    <lineage>
        <taxon>Eukaryota</taxon>
        <taxon>Metazoa</taxon>
        <taxon>Spiralia</taxon>
        <taxon>Lophotrochozoa</taxon>
        <taxon>Mollusca</taxon>
        <taxon>Bivalvia</taxon>
        <taxon>Autobranchia</taxon>
        <taxon>Pteriomorphia</taxon>
        <taxon>Ostreida</taxon>
        <taxon>Ostreoidea</taxon>
        <taxon>Ostreidae</taxon>
        <taxon>Magallana</taxon>
    </lineage>
</organism>
<dbReference type="Pfam" id="PF00781">
    <property type="entry name" value="DAGK_cat"/>
    <property type="match status" value="1"/>
</dbReference>
<dbReference type="PANTHER" id="PTHR12358:SF111">
    <property type="entry name" value="CERAMIDE KINASE, ISOFORM A"/>
    <property type="match status" value="1"/>
</dbReference>
<accession>K1QG39</accession>
<dbReference type="InterPro" id="IPR017438">
    <property type="entry name" value="ATP-NAD_kinase_N"/>
</dbReference>
<feature type="compositionally biased region" description="Basic and acidic residues" evidence="1">
    <location>
        <begin position="112"/>
        <end position="136"/>
    </location>
</feature>
<gene>
    <name evidence="2" type="ORF">CGI_10000748</name>
</gene>
<dbReference type="PROSITE" id="PS50146">
    <property type="entry name" value="DAGK"/>
    <property type="match status" value="1"/>
</dbReference>
<reference evidence="2" key="1">
    <citation type="journal article" date="2012" name="Nature">
        <title>The oyster genome reveals stress adaptation and complexity of shell formation.</title>
        <authorList>
            <person name="Zhang G."/>
            <person name="Fang X."/>
            <person name="Guo X."/>
            <person name="Li L."/>
            <person name="Luo R."/>
            <person name="Xu F."/>
            <person name="Yang P."/>
            <person name="Zhang L."/>
            <person name="Wang X."/>
            <person name="Qi H."/>
            <person name="Xiong Z."/>
            <person name="Que H."/>
            <person name="Xie Y."/>
            <person name="Holland P.W."/>
            <person name="Paps J."/>
            <person name="Zhu Y."/>
            <person name="Wu F."/>
            <person name="Chen Y."/>
            <person name="Wang J."/>
            <person name="Peng C."/>
            <person name="Meng J."/>
            <person name="Yang L."/>
            <person name="Liu J."/>
            <person name="Wen B."/>
            <person name="Zhang N."/>
            <person name="Huang Z."/>
            <person name="Zhu Q."/>
            <person name="Feng Y."/>
            <person name="Mount A."/>
            <person name="Hedgecock D."/>
            <person name="Xu Z."/>
            <person name="Liu Y."/>
            <person name="Domazet-Loso T."/>
            <person name="Du Y."/>
            <person name="Sun X."/>
            <person name="Zhang S."/>
            <person name="Liu B."/>
            <person name="Cheng P."/>
            <person name="Jiang X."/>
            <person name="Li J."/>
            <person name="Fan D."/>
            <person name="Wang W."/>
            <person name="Fu W."/>
            <person name="Wang T."/>
            <person name="Wang B."/>
            <person name="Zhang J."/>
            <person name="Peng Z."/>
            <person name="Li Y."/>
            <person name="Li N."/>
            <person name="Wang J."/>
            <person name="Chen M."/>
            <person name="He Y."/>
            <person name="Tan F."/>
            <person name="Song X."/>
            <person name="Zheng Q."/>
            <person name="Huang R."/>
            <person name="Yang H."/>
            <person name="Du X."/>
            <person name="Chen L."/>
            <person name="Yang M."/>
            <person name="Gaffney P.M."/>
            <person name="Wang S."/>
            <person name="Luo L."/>
            <person name="She Z."/>
            <person name="Ming Y."/>
            <person name="Huang W."/>
            <person name="Zhang S."/>
            <person name="Huang B."/>
            <person name="Zhang Y."/>
            <person name="Qu T."/>
            <person name="Ni P."/>
            <person name="Miao G."/>
            <person name="Wang J."/>
            <person name="Wang Q."/>
            <person name="Steinberg C.E."/>
            <person name="Wang H."/>
            <person name="Li N."/>
            <person name="Qian L."/>
            <person name="Zhang G."/>
            <person name="Li Y."/>
            <person name="Yang H."/>
            <person name="Liu X."/>
            <person name="Wang J."/>
            <person name="Yin Y."/>
            <person name="Wang J."/>
        </authorList>
    </citation>
    <scope>NUCLEOTIDE SEQUENCE [LARGE SCALE GENOMIC DNA]</scope>
    <source>
        <strain evidence="2">05x7-T-G4-1.051#20</strain>
    </source>
</reference>
<keyword evidence="2" id="KW-0808">Transferase</keyword>
<dbReference type="Gene3D" id="3.40.50.10330">
    <property type="entry name" value="Probable inorganic polyphosphate/atp-NAD kinase, domain 1"/>
    <property type="match status" value="1"/>
</dbReference>
<feature type="region of interest" description="Disordered" evidence="1">
    <location>
        <begin position="80"/>
        <end position="136"/>
    </location>
</feature>
<dbReference type="EMBL" id="JH816948">
    <property type="protein sequence ID" value="EKC27800.1"/>
    <property type="molecule type" value="Genomic_DNA"/>
</dbReference>
<sequence length="655" mass="73581">MQSTFSNPSSGMTNGTDSSARSSSCNIDFLAEFERRVDLLEYTDYALEEVFVMLRSCVEKLCVNNGIVFENQTESLKTCETGGSACEESTKETTEHDKEAEVSANTEASVSADKEADVSDTEGTEKNHGGDKDKLMENETKLAEESDTQDNRGYLQDLLGLLVELEKRFEHFTAEIGDLVQLGALSAKHAARIEQYARCVQNTYLSMKADNEKMQDYLQIKETDWVQTQAQLHNEIVRQTEEIQALMTELSKSNMKNRIRNNTSYQLDDVIGCDEISTGWFFKSEVTRLWVIEAGPANTLLKKCKNITGDQRKQFQLELAEKSKETKRPKQVLLMINPIGGNGTARKDFAEIVEPVFKLAGISMDILFSERSKHMVDVAKLYDFTNTDRVVLLGGDGSYHEVVNVLMRKKQEEHGIDVDDPNSPLSPLNIPIAMIPTGSGNGVSENNTGSKDVLTAALHVVKGKTTSSHLLALYSGHKLLGFGGTASTYGFMTDLLYYSDRKFRCVSERRNSDTSKTEVYVGERKLTGYSSYTADTMVFNRTLWNMMTLNGNVIFDGQVVFDVPRMFVPKPSLFCSFIFYDTVSVRSVFKFFKHVSKRTPADILNTEMEVVSARGLEVELVDGIEAENQDLRTLRRLIQLDGEMYSLETPSFQLW</sequence>
<evidence type="ECO:0000256" key="1">
    <source>
        <dbReference type="SAM" id="MobiDB-lite"/>
    </source>
</evidence>
<dbReference type="InterPro" id="IPR001206">
    <property type="entry name" value="Diacylglycerol_kinase_cat_dom"/>
</dbReference>
<protein>
    <submittedName>
        <fullName evidence="2">Ceramide kinase</fullName>
    </submittedName>
</protein>